<name>A0A821NUJ9_9BILA</name>
<keyword evidence="3" id="KW-1185">Reference proteome</keyword>
<feature type="region of interest" description="Disordered" evidence="1">
    <location>
        <begin position="1"/>
        <end position="20"/>
    </location>
</feature>
<dbReference type="EMBL" id="CAJOBP010046768">
    <property type="protein sequence ID" value="CAF4793453.1"/>
    <property type="molecule type" value="Genomic_DNA"/>
</dbReference>
<feature type="non-terminal residue" evidence="2">
    <location>
        <position position="1"/>
    </location>
</feature>
<accession>A0A821NUJ9</accession>
<feature type="non-terminal residue" evidence="2">
    <location>
        <position position="120"/>
    </location>
</feature>
<feature type="compositionally biased region" description="Polar residues" evidence="1">
    <location>
        <begin position="10"/>
        <end position="20"/>
    </location>
</feature>
<reference evidence="2" key="1">
    <citation type="submission" date="2021-02" db="EMBL/GenBank/DDBJ databases">
        <authorList>
            <person name="Nowell W R."/>
        </authorList>
    </citation>
    <scope>NUCLEOTIDE SEQUENCE</scope>
</reference>
<organism evidence="2 3">
    <name type="scientific">Rotaria socialis</name>
    <dbReference type="NCBI Taxonomy" id="392032"/>
    <lineage>
        <taxon>Eukaryota</taxon>
        <taxon>Metazoa</taxon>
        <taxon>Spiralia</taxon>
        <taxon>Gnathifera</taxon>
        <taxon>Rotifera</taxon>
        <taxon>Eurotatoria</taxon>
        <taxon>Bdelloidea</taxon>
        <taxon>Philodinida</taxon>
        <taxon>Philodinidae</taxon>
        <taxon>Rotaria</taxon>
    </lineage>
</organism>
<comment type="caution">
    <text evidence="2">The sequence shown here is derived from an EMBL/GenBank/DDBJ whole genome shotgun (WGS) entry which is preliminary data.</text>
</comment>
<dbReference type="Proteomes" id="UP000663873">
    <property type="component" value="Unassembled WGS sequence"/>
</dbReference>
<gene>
    <name evidence="2" type="ORF">UJA718_LOCUS40946</name>
</gene>
<evidence type="ECO:0000313" key="2">
    <source>
        <dbReference type="EMBL" id="CAF4793453.1"/>
    </source>
</evidence>
<proteinExistence type="predicted"/>
<evidence type="ECO:0000313" key="3">
    <source>
        <dbReference type="Proteomes" id="UP000663873"/>
    </source>
</evidence>
<dbReference type="AlphaFoldDB" id="A0A821NUJ9"/>
<protein>
    <submittedName>
        <fullName evidence="2">Uncharacterized protein</fullName>
    </submittedName>
</protein>
<evidence type="ECO:0000256" key="1">
    <source>
        <dbReference type="SAM" id="MobiDB-lite"/>
    </source>
</evidence>
<sequence length="120" mass="13953">LDLDDDDNKYNSNTATVDQTPNQQTENIFMTEFENDDNYQNVIPMERPSPPEPTNVPQASVIPDDKFKGFEVFLDIENENEIAVPNNVIHCVRDLKQILRNPLVIRHDNVQVTRRQRTFV</sequence>